<organism evidence="1">
    <name type="scientific">freshwater metagenome</name>
    <dbReference type="NCBI Taxonomy" id="449393"/>
    <lineage>
        <taxon>unclassified sequences</taxon>
        <taxon>metagenomes</taxon>
        <taxon>ecological metagenomes</taxon>
    </lineage>
</organism>
<gene>
    <name evidence="1" type="ORF">UFOPK1795_00927</name>
    <name evidence="2" type="ORF">UFOPK2275_00001</name>
</gene>
<sequence>MKRFLSLVLISSLLFIPSTYAAPSKIAVKALKLITTINASEDISGFAVSGKTIILFGTAVDRAFARAVDINGVELWRVPLDPDSPSIASVGAVDGAGNIWIAGATSLLRPTPAPSASLTPINPDNVVNSPDVFNAELSAVALWKIPIGTSVPTLFSAQQSTPVLVTGISVDKSGASIVGLTQTPQGSAGFVISTNDLGEFGKPLLIGAKSTTLDAVVRHSDSTLTVTGSSGETIGGKKLAGVIDGIIVKISKTNTILKVVRSSAIKAERNWNSATSTLLLGGSVTTGSKIESAVTKFSSTYTPTWTYRFLSTGPVFTLGSTYAFFNSTGTIVQLSNWKPKKSQPILLTFDSKGLITSAYSAPVDQKEVIGLVKSKELGVLCMSVNSELFSIYALA</sequence>
<proteinExistence type="predicted"/>
<protein>
    <submittedName>
        <fullName evidence="1">Unannotated protein</fullName>
    </submittedName>
</protein>
<evidence type="ECO:0000313" key="1">
    <source>
        <dbReference type="EMBL" id="CAB4596889.1"/>
    </source>
</evidence>
<name>A0A6J6GAQ0_9ZZZZ</name>
<dbReference type="AlphaFoldDB" id="A0A6J6GAQ0"/>
<dbReference type="EMBL" id="CAEZWQ010000001">
    <property type="protein sequence ID" value="CAB4652285.1"/>
    <property type="molecule type" value="Genomic_DNA"/>
</dbReference>
<reference evidence="1" key="1">
    <citation type="submission" date="2020-05" db="EMBL/GenBank/DDBJ databases">
        <authorList>
            <person name="Chiriac C."/>
            <person name="Salcher M."/>
            <person name="Ghai R."/>
            <person name="Kavagutti S V."/>
        </authorList>
    </citation>
    <scope>NUCLEOTIDE SEQUENCE</scope>
</reference>
<dbReference type="EMBL" id="CAEZUG010000056">
    <property type="protein sequence ID" value="CAB4596889.1"/>
    <property type="molecule type" value="Genomic_DNA"/>
</dbReference>
<evidence type="ECO:0000313" key="2">
    <source>
        <dbReference type="EMBL" id="CAB4652285.1"/>
    </source>
</evidence>
<accession>A0A6J6GAQ0</accession>